<reference evidence="2 3" key="1">
    <citation type="submission" date="2016-07" db="EMBL/GenBank/DDBJ databases">
        <title>Multiple horizontal gene transfer events from other fungi enriched the ability of initially mycotrophic Trichoderma (Ascomycota) to feed on dead plant biomass.</title>
        <authorList>
            <consortium name="DOE Joint Genome Institute"/>
            <person name="Aerts A."/>
            <person name="Atanasova L."/>
            <person name="Chenthamara K."/>
            <person name="Zhang J."/>
            <person name="Grujic M."/>
            <person name="Henrissat B."/>
            <person name="Kuo A."/>
            <person name="Salamov A."/>
            <person name="Lipzen A."/>
            <person name="Labutti K."/>
            <person name="Barry K."/>
            <person name="Miao Y."/>
            <person name="Rahimi M.J."/>
            <person name="Shen Q."/>
            <person name="Grigoriev I.V."/>
            <person name="Kubicek C.P."/>
            <person name="Druzhinina I.S."/>
        </authorList>
    </citation>
    <scope>NUCLEOTIDE SEQUENCE [LARGE SCALE GENOMIC DNA]</scope>
    <source>
        <strain evidence="2 3">ATCC 18648</strain>
    </source>
</reference>
<evidence type="ECO:0000313" key="2">
    <source>
        <dbReference type="EMBL" id="PTB71467.1"/>
    </source>
</evidence>
<protein>
    <submittedName>
        <fullName evidence="2">Uncharacterized protein</fullName>
    </submittedName>
</protein>
<dbReference type="Proteomes" id="UP000240760">
    <property type="component" value="Unassembled WGS sequence"/>
</dbReference>
<accession>A0A2T4BQ85</accession>
<feature type="region of interest" description="Disordered" evidence="1">
    <location>
        <begin position="41"/>
        <end position="68"/>
    </location>
</feature>
<proteinExistence type="predicted"/>
<dbReference type="EMBL" id="KZ679148">
    <property type="protein sequence ID" value="PTB71467.1"/>
    <property type="molecule type" value="Genomic_DNA"/>
</dbReference>
<gene>
    <name evidence="2" type="ORF">M440DRAFT_1426465</name>
</gene>
<evidence type="ECO:0000313" key="3">
    <source>
        <dbReference type="Proteomes" id="UP000240760"/>
    </source>
</evidence>
<organism evidence="2 3">
    <name type="scientific">Trichoderma longibrachiatum ATCC 18648</name>
    <dbReference type="NCBI Taxonomy" id="983965"/>
    <lineage>
        <taxon>Eukaryota</taxon>
        <taxon>Fungi</taxon>
        <taxon>Dikarya</taxon>
        <taxon>Ascomycota</taxon>
        <taxon>Pezizomycotina</taxon>
        <taxon>Sordariomycetes</taxon>
        <taxon>Hypocreomycetidae</taxon>
        <taxon>Hypocreales</taxon>
        <taxon>Hypocreaceae</taxon>
        <taxon>Trichoderma</taxon>
    </lineage>
</organism>
<feature type="compositionally biased region" description="Polar residues" evidence="1">
    <location>
        <begin position="58"/>
        <end position="68"/>
    </location>
</feature>
<dbReference type="AlphaFoldDB" id="A0A2T4BQ85"/>
<keyword evidence="3" id="KW-1185">Reference proteome</keyword>
<evidence type="ECO:0000256" key="1">
    <source>
        <dbReference type="SAM" id="MobiDB-lite"/>
    </source>
</evidence>
<dbReference type="OrthoDB" id="4898080at2759"/>
<sequence length="68" mass="7473">MSAEEKKQEPPAVTSYVNDFEGDLPCRLVTIVHDEMKQLDTQMANGQSAAAEADDSPISETGNMKTWD</sequence>
<name>A0A2T4BQ85_TRILO</name>